<dbReference type="GO" id="GO:0032977">
    <property type="term" value="F:membrane insertase activity"/>
    <property type="evidence" value="ECO:0007669"/>
    <property type="project" value="InterPro"/>
</dbReference>
<reference evidence="10" key="1">
    <citation type="journal article" date="2013" name="J. Plant Res.">
        <title>Effect of fungi and light on seed germination of three Opuntia species from semiarid lands of central Mexico.</title>
        <authorList>
            <person name="Delgado-Sanchez P."/>
            <person name="Jimenez-Bremont J.F."/>
            <person name="Guerrero-Gonzalez Mde L."/>
            <person name="Flores J."/>
        </authorList>
    </citation>
    <scope>NUCLEOTIDE SEQUENCE</scope>
    <source>
        <tissue evidence="10">Cladode</tissue>
    </source>
</reference>
<comment type="similarity">
    <text evidence="6">Belongs to the OXA1/ALB3/YidC family.</text>
</comment>
<sequence length="445" mass="48528">MARTLISSSPFIGTLLSKTSRHGLIYSPPYRTKLVDTRVKFSLHEIPPISSIDHSIDLNEVFTKAESLLYTLADAAVSAAPDAAAPAQKNGGWFGFISDAMEVVLKVLKDGLAALHVPYSYGFAIILLTVLVKVATFPLTKQQVESTLAMQNLQPKIKAIQERYAGNQERIQLETSRLYRQAGVNPLAGCLPTLATIPVWIGLYQALSNVANEGLLTEGFFWIPSLGGPTTIAARQSGSGISWLIPFVDGHPPLGWHDTAAYLVLPVLLVVSQYVSMELMKPPETDQSQKNTLLLLKFLPLMIGYFALSVPSGLSIYWFTNNVLSTAQQVWLRKMGGAKPVVAENASGIISAGKAKRSASQPVQNGDRFRQLKEEERRKQVSKAVPAGDIQMLASTSESDSDVSLDDESKETDELKEAFASSGSKQVPKYSPPKKSKRSKRKRVG</sequence>
<feature type="region of interest" description="Disordered" evidence="7">
    <location>
        <begin position="374"/>
        <end position="445"/>
    </location>
</feature>
<feature type="domain" description="Membrane insertase YidC/Oxa/ALB C-terminal" evidence="9">
    <location>
        <begin position="121"/>
        <end position="334"/>
    </location>
</feature>
<name>A0A7C9E1B6_OPUST</name>
<dbReference type="InterPro" id="IPR047196">
    <property type="entry name" value="YidC_ALB_C"/>
</dbReference>
<comment type="similarity">
    <text evidence="2">Belongs to the OXA1/ALB3/YidC (TC 2.A.9.2) family.</text>
</comment>
<evidence type="ECO:0000256" key="3">
    <source>
        <dbReference type="ARBA" id="ARBA00022692"/>
    </source>
</evidence>
<evidence type="ECO:0000256" key="4">
    <source>
        <dbReference type="ARBA" id="ARBA00022989"/>
    </source>
</evidence>
<feature type="transmembrane region" description="Helical" evidence="8">
    <location>
        <begin position="298"/>
        <end position="319"/>
    </location>
</feature>
<keyword evidence="3 6" id="KW-0812">Transmembrane</keyword>
<feature type="compositionally biased region" description="Basic residues" evidence="7">
    <location>
        <begin position="432"/>
        <end position="445"/>
    </location>
</feature>
<dbReference type="GO" id="GO:0009535">
    <property type="term" value="C:chloroplast thylakoid membrane"/>
    <property type="evidence" value="ECO:0007669"/>
    <property type="project" value="TreeGrafter"/>
</dbReference>
<evidence type="ECO:0000259" key="9">
    <source>
        <dbReference type="Pfam" id="PF02096"/>
    </source>
</evidence>
<evidence type="ECO:0000256" key="2">
    <source>
        <dbReference type="ARBA" id="ARBA00010583"/>
    </source>
</evidence>
<accession>A0A7C9E1B6</accession>
<dbReference type="Pfam" id="PF02096">
    <property type="entry name" value="60KD_IMP"/>
    <property type="match status" value="1"/>
</dbReference>
<evidence type="ECO:0000256" key="7">
    <source>
        <dbReference type="SAM" id="MobiDB-lite"/>
    </source>
</evidence>
<evidence type="ECO:0000256" key="8">
    <source>
        <dbReference type="SAM" id="Phobius"/>
    </source>
</evidence>
<dbReference type="InterPro" id="IPR001708">
    <property type="entry name" value="YidC/ALB3/OXA1/COX18"/>
</dbReference>
<dbReference type="AlphaFoldDB" id="A0A7C9E1B6"/>
<protein>
    <recommendedName>
        <fullName evidence="9">Membrane insertase YidC/Oxa/ALB C-terminal domain-containing protein</fullName>
    </recommendedName>
</protein>
<dbReference type="GO" id="GO:0010027">
    <property type="term" value="P:thylakoid membrane organization"/>
    <property type="evidence" value="ECO:0007669"/>
    <property type="project" value="TreeGrafter"/>
</dbReference>
<proteinExistence type="inferred from homology"/>
<reference evidence="10" key="2">
    <citation type="submission" date="2020-07" db="EMBL/GenBank/DDBJ databases">
        <authorList>
            <person name="Vera ALvarez R."/>
            <person name="Arias-Moreno D.M."/>
            <person name="Jimenez-Jacinto V."/>
            <person name="Jimenez-Bremont J.F."/>
            <person name="Swaminathan K."/>
            <person name="Moose S.P."/>
            <person name="Guerrero-Gonzalez M.L."/>
            <person name="Marino-Ramirez L."/>
            <person name="Landsman D."/>
            <person name="Rodriguez-Kessler M."/>
            <person name="Delgado-Sanchez P."/>
        </authorList>
    </citation>
    <scope>NUCLEOTIDE SEQUENCE</scope>
    <source>
        <tissue evidence="10">Cladode</tissue>
    </source>
</reference>
<dbReference type="PANTHER" id="PTHR12428:SF47">
    <property type="entry name" value="INNER MEMBRANE PROTEIN ALBINO3, CHLOROPLASTIC"/>
    <property type="match status" value="1"/>
</dbReference>
<evidence type="ECO:0000256" key="5">
    <source>
        <dbReference type="ARBA" id="ARBA00023136"/>
    </source>
</evidence>
<dbReference type="CDD" id="cd20070">
    <property type="entry name" value="5TM_YidC_Alb3"/>
    <property type="match status" value="1"/>
</dbReference>
<feature type="compositionally biased region" description="Acidic residues" evidence="7">
    <location>
        <begin position="399"/>
        <end position="411"/>
    </location>
</feature>
<dbReference type="EMBL" id="GISG01187600">
    <property type="protein sequence ID" value="MBA4655387.1"/>
    <property type="molecule type" value="Transcribed_RNA"/>
</dbReference>
<keyword evidence="5 8" id="KW-0472">Membrane</keyword>
<evidence type="ECO:0000256" key="6">
    <source>
        <dbReference type="RuleBase" id="RU003945"/>
    </source>
</evidence>
<dbReference type="InterPro" id="IPR028055">
    <property type="entry name" value="YidC/Oxa/ALB_C"/>
</dbReference>
<keyword evidence="4 8" id="KW-1133">Transmembrane helix</keyword>
<dbReference type="NCBIfam" id="TIGR03592">
    <property type="entry name" value="yidC_oxa1_cterm"/>
    <property type="match status" value="1"/>
</dbReference>
<dbReference type="GO" id="GO:0051205">
    <property type="term" value="P:protein insertion into membrane"/>
    <property type="evidence" value="ECO:0007669"/>
    <property type="project" value="TreeGrafter"/>
</dbReference>
<dbReference type="GO" id="GO:0072598">
    <property type="term" value="P:protein localization to chloroplast"/>
    <property type="evidence" value="ECO:0007669"/>
    <property type="project" value="TreeGrafter"/>
</dbReference>
<organism evidence="10">
    <name type="scientific">Opuntia streptacantha</name>
    <name type="common">Prickly pear cactus</name>
    <name type="synonym">Opuntia cardona</name>
    <dbReference type="NCBI Taxonomy" id="393608"/>
    <lineage>
        <taxon>Eukaryota</taxon>
        <taxon>Viridiplantae</taxon>
        <taxon>Streptophyta</taxon>
        <taxon>Embryophyta</taxon>
        <taxon>Tracheophyta</taxon>
        <taxon>Spermatophyta</taxon>
        <taxon>Magnoliopsida</taxon>
        <taxon>eudicotyledons</taxon>
        <taxon>Gunneridae</taxon>
        <taxon>Pentapetalae</taxon>
        <taxon>Caryophyllales</taxon>
        <taxon>Cactineae</taxon>
        <taxon>Cactaceae</taxon>
        <taxon>Opuntioideae</taxon>
        <taxon>Opuntia</taxon>
    </lineage>
</organism>
<comment type="subcellular location">
    <subcellularLocation>
        <location evidence="1 6">Membrane</location>
        <topology evidence="1 6">Multi-pass membrane protein</topology>
    </subcellularLocation>
</comment>
<evidence type="ECO:0000313" key="10">
    <source>
        <dbReference type="EMBL" id="MBA4655387.1"/>
    </source>
</evidence>
<dbReference type="PANTHER" id="PTHR12428">
    <property type="entry name" value="OXA1"/>
    <property type="match status" value="1"/>
</dbReference>
<evidence type="ECO:0000256" key="1">
    <source>
        <dbReference type="ARBA" id="ARBA00004141"/>
    </source>
</evidence>